<evidence type="ECO:0000256" key="1">
    <source>
        <dbReference type="ARBA" id="ARBA00004196"/>
    </source>
</evidence>
<feature type="chain" id="PRO_5042126088" evidence="5">
    <location>
        <begin position="23"/>
        <end position="551"/>
    </location>
</feature>
<dbReference type="CDD" id="cd08504">
    <property type="entry name" value="PBP2_OppA"/>
    <property type="match status" value="1"/>
</dbReference>
<dbReference type="PROSITE" id="PS51257">
    <property type="entry name" value="PROKAR_LIPOPROTEIN"/>
    <property type="match status" value="1"/>
</dbReference>
<keyword evidence="3" id="KW-0813">Transport</keyword>
<evidence type="ECO:0000259" key="6">
    <source>
        <dbReference type="Pfam" id="PF00496"/>
    </source>
</evidence>
<comment type="caution">
    <text evidence="7">The sequence shown here is derived from an EMBL/GenBank/DDBJ whole genome shotgun (WGS) entry which is preliminary data.</text>
</comment>
<protein>
    <submittedName>
        <fullName evidence="7">Oligopeptide transport system substrate-binding protein</fullName>
    </submittedName>
</protein>
<dbReference type="GO" id="GO:0030313">
    <property type="term" value="C:cell envelope"/>
    <property type="evidence" value="ECO:0007669"/>
    <property type="project" value="UniProtKB-SubCell"/>
</dbReference>
<feature type="signal peptide" evidence="5">
    <location>
        <begin position="1"/>
        <end position="22"/>
    </location>
</feature>
<feature type="domain" description="Solute-binding protein family 5" evidence="6">
    <location>
        <begin position="91"/>
        <end position="473"/>
    </location>
</feature>
<proteinExistence type="inferred from homology"/>
<evidence type="ECO:0000256" key="3">
    <source>
        <dbReference type="ARBA" id="ARBA00022448"/>
    </source>
</evidence>
<comment type="subcellular location">
    <subcellularLocation>
        <location evidence="1">Cell envelope</location>
    </subcellularLocation>
</comment>
<dbReference type="EMBL" id="JAUSTO010000012">
    <property type="protein sequence ID" value="MDQ0153124.1"/>
    <property type="molecule type" value="Genomic_DNA"/>
</dbReference>
<organism evidence="7 8">
    <name type="scientific">Moryella indoligenes</name>
    <dbReference type="NCBI Taxonomy" id="371674"/>
    <lineage>
        <taxon>Bacteria</taxon>
        <taxon>Bacillati</taxon>
        <taxon>Bacillota</taxon>
        <taxon>Clostridia</taxon>
        <taxon>Lachnospirales</taxon>
        <taxon>Lachnospiraceae</taxon>
        <taxon>Moryella</taxon>
    </lineage>
</organism>
<dbReference type="GO" id="GO:0042597">
    <property type="term" value="C:periplasmic space"/>
    <property type="evidence" value="ECO:0007669"/>
    <property type="project" value="UniProtKB-ARBA"/>
</dbReference>
<keyword evidence="4 5" id="KW-0732">Signal</keyword>
<comment type="similarity">
    <text evidence="2">Belongs to the bacterial solute-binding protein 5 family.</text>
</comment>
<dbReference type="Gene3D" id="3.90.76.10">
    <property type="entry name" value="Dipeptide-binding Protein, Domain 1"/>
    <property type="match status" value="1"/>
</dbReference>
<dbReference type="PIRSF" id="PIRSF002741">
    <property type="entry name" value="MppA"/>
    <property type="match status" value="1"/>
</dbReference>
<dbReference type="GO" id="GO:0015833">
    <property type="term" value="P:peptide transport"/>
    <property type="evidence" value="ECO:0007669"/>
    <property type="project" value="TreeGrafter"/>
</dbReference>
<dbReference type="SUPFAM" id="SSF53850">
    <property type="entry name" value="Periplasmic binding protein-like II"/>
    <property type="match status" value="1"/>
</dbReference>
<evidence type="ECO:0000313" key="7">
    <source>
        <dbReference type="EMBL" id="MDQ0153124.1"/>
    </source>
</evidence>
<keyword evidence="8" id="KW-1185">Reference proteome</keyword>
<evidence type="ECO:0000256" key="2">
    <source>
        <dbReference type="ARBA" id="ARBA00005695"/>
    </source>
</evidence>
<evidence type="ECO:0000256" key="4">
    <source>
        <dbReference type="ARBA" id="ARBA00022729"/>
    </source>
</evidence>
<name>A0AAE3VBB1_9FIRM</name>
<evidence type="ECO:0000313" key="8">
    <source>
        <dbReference type="Proteomes" id="UP001241537"/>
    </source>
</evidence>
<dbReference type="InterPro" id="IPR000914">
    <property type="entry name" value="SBP_5_dom"/>
</dbReference>
<dbReference type="GO" id="GO:1904680">
    <property type="term" value="F:peptide transmembrane transporter activity"/>
    <property type="evidence" value="ECO:0007669"/>
    <property type="project" value="TreeGrafter"/>
</dbReference>
<dbReference type="Gene3D" id="3.10.105.10">
    <property type="entry name" value="Dipeptide-binding Protein, Domain 3"/>
    <property type="match status" value="1"/>
</dbReference>
<dbReference type="GO" id="GO:0043190">
    <property type="term" value="C:ATP-binding cassette (ABC) transporter complex"/>
    <property type="evidence" value="ECO:0007669"/>
    <property type="project" value="InterPro"/>
</dbReference>
<dbReference type="Proteomes" id="UP001241537">
    <property type="component" value="Unassembled WGS sequence"/>
</dbReference>
<dbReference type="InterPro" id="IPR030678">
    <property type="entry name" value="Peptide/Ni-bd"/>
</dbReference>
<gene>
    <name evidence="7" type="ORF">J2S20_001833</name>
</gene>
<dbReference type="AlphaFoldDB" id="A0AAE3VBB1"/>
<dbReference type="FunFam" id="3.90.76.10:FF:000001">
    <property type="entry name" value="Oligopeptide ABC transporter substrate-binding protein"/>
    <property type="match status" value="1"/>
</dbReference>
<sequence length="551" mass="61494">MRRKGALALILTLAMLSTVGCSTPTTTVETTAAAGAETQQSGGSASGKKIFRYSNTADITIIDPDKCDSVPDATVCYHIFDGLYRNVDGDIRPAEALSCDISEDGLKYTFHLREDGKWSDGQTVTAHDYEYGWKRLCDPASASATSYIGAVLKNGAAITAGEVPPEELGVKATDDFTLEVELETPADYFLGMLSMCSFMPVRQDLVEKYGEKFGTSADTQVYNGPFMVTEFTNGRFAMEKNENYYDADAIHLDGIEIKTVADNNTAVSLFESGELDLVEVSTDLVEQYSDKVQSYYSGANDFAGPNFRNPIIANKNFRLAMNYAIDREEYNLLAHSGLYQANQRYVLPQVHGVQKTYGEEYPLEFFPLKADLDRAKDYLSKALQELSISDPSEIKLRMVVTDSDMATKEAQIVANMLQKNLGIQVDINMVPYATKNAMLVPNNDEYDIIMSGWAPDYSDPYSYLELWYSTSSYNYLNYHSDTYDGFMDASRTTKGAERMENLFKAEQTLLEDGALIPLQLREVRYMVQEGVTGLSAYFVGLNYNYMYVDKQ</sequence>
<dbReference type="Pfam" id="PF00496">
    <property type="entry name" value="SBP_bac_5"/>
    <property type="match status" value="1"/>
</dbReference>
<dbReference type="Gene3D" id="3.40.190.10">
    <property type="entry name" value="Periplasmic binding protein-like II"/>
    <property type="match status" value="1"/>
</dbReference>
<reference evidence="7" key="1">
    <citation type="submission" date="2023-07" db="EMBL/GenBank/DDBJ databases">
        <title>Genomic Encyclopedia of Type Strains, Phase IV (KMG-IV): sequencing the most valuable type-strain genomes for metagenomic binning, comparative biology and taxonomic classification.</title>
        <authorList>
            <person name="Goeker M."/>
        </authorList>
    </citation>
    <scope>NUCLEOTIDE SEQUENCE</scope>
    <source>
        <strain evidence="7">DSM 19659</strain>
    </source>
</reference>
<evidence type="ECO:0000256" key="5">
    <source>
        <dbReference type="SAM" id="SignalP"/>
    </source>
</evidence>
<dbReference type="PANTHER" id="PTHR30290">
    <property type="entry name" value="PERIPLASMIC BINDING COMPONENT OF ABC TRANSPORTER"/>
    <property type="match status" value="1"/>
</dbReference>
<dbReference type="RefSeq" id="WP_307255114.1">
    <property type="nucleotide sequence ID" value="NZ_JAUSTO010000012.1"/>
</dbReference>
<dbReference type="InterPro" id="IPR039424">
    <property type="entry name" value="SBP_5"/>
</dbReference>
<dbReference type="PANTHER" id="PTHR30290:SF10">
    <property type="entry name" value="PERIPLASMIC OLIGOPEPTIDE-BINDING PROTEIN-RELATED"/>
    <property type="match status" value="1"/>
</dbReference>
<accession>A0AAE3VBB1</accession>